<dbReference type="PANTHER" id="PTHR35563">
    <property type="entry name" value="BARREL METAL-DEPENDENT HYDROLASE, PUTATIVE (AFU_ORTHOLOGUE AFUA_1G16240)-RELATED"/>
    <property type="match status" value="1"/>
</dbReference>
<dbReference type="RefSeq" id="WP_168032324.1">
    <property type="nucleotide sequence ID" value="NZ_JAAVNE010000025.1"/>
</dbReference>
<dbReference type="Pfam" id="PF04909">
    <property type="entry name" value="Amidohydro_2"/>
    <property type="match status" value="1"/>
</dbReference>
<dbReference type="InterPro" id="IPR052358">
    <property type="entry name" value="Aro_Compnd_Degr_Hydrolases"/>
</dbReference>
<dbReference type="SUPFAM" id="SSF51556">
    <property type="entry name" value="Metallo-dependent hydrolases"/>
    <property type="match status" value="1"/>
</dbReference>
<reference evidence="2 3" key="1">
    <citation type="submission" date="2020-03" db="EMBL/GenBank/DDBJ databases">
        <title>Roseomonas selenitidurans sp. nov. isolated from urban soil.</title>
        <authorList>
            <person name="Liu H."/>
        </authorList>
    </citation>
    <scope>NUCLEOTIDE SEQUENCE [LARGE SCALE GENOMIC DNA]</scope>
    <source>
        <strain evidence="2 3">BU-1</strain>
    </source>
</reference>
<proteinExistence type="predicted"/>
<gene>
    <name evidence="2" type="ORF">HEQ75_15850</name>
</gene>
<dbReference type="InterPro" id="IPR006680">
    <property type="entry name" value="Amidohydro-rel"/>
</dbReference>
<dbReference type="EMBL" id="JAAVNE010000025">
    <property type="protein sequence ID" value="NKC32337.1"/>
    <property type="molecule type" value="Genomic_DNA"/>
</dbReference>
<evidence type="ECO:0000313" key="2">
    <source>
        <dbReference type="EMBL" id="NKC32337.1"/>
    </source>
</evidence>
<dbReference type="Gene3D" id="3.20.20.140">
    <property type="entry name" value="Metal-dependent hydrolases"/>
    <property type="match status" value="1"/>
</dbReference>
<dbReference type="PANTHER" id="PTHR35563:SF2">
    <property type="entry name" value="BARREL METAL-DEPENDENT HYDROLASE, PUTATIVE (AFU_ORTHOLOGUE AFUA_1G16240)-RELATED"/>
    <property type="match status" value="1"/>
</dbReference>
<organism evidence="2 3">
    <name type="scientific">Falsiroseomonas selenitidurans</name>
    <dbReference type="NCBI Taxonomy" id="2716335"/>
    <lineage>
        <taxon>Bacteria</taxon>
        <taxon>Pseudomonadati</taxon>
        <taxon>Pseudomonadota</taxon>
        <taxon>Alphaproteobacteria</taxon>
        <taxon>Acetobacterales</taxon>
        <taxon>Roseomonadaceae</taxon>
        <taxon>Falsiroseomonas</taxon>
    </lineage>
</organism>
<protein>
    <submittedName>
        <fullName evidence="2">Amidohydrolase family protein</fullName>
    </submittedName>
</protein>
<evidence type="ECO:0000259" key="1">
    <source>
        <dbReference type="Pfam" id="PF04909"/>
    </source>
</evidence>
<dbReference type="InterPro" id="IPR032466">
    <property type="entry name" value="Metal_Hydrolase"/>
</dbReference>
<sequence length="284" mass="29855">MHPQTEIPFTAGTAPPLLAVPPGAVDCHHHVYDGDWPVAPGARPHGTATLAEHGLLLARLGVQRHVLVQPSTYGVDNRLHLAALERAGPARARMVAVVRPDAPLAALRAMAQAGVVGARANLVQGVPLTPADVAPLAGRMAELGWHLQIFASAETIAALAGVLRAAPCPIVFDHFAQLPLADWALHPAWAVVTELLEAGRGWVKLSSPYSLDQADPARVGPLARALVAAAPAQMLWGTNWPHPNAQAIPDDAALLDLLAGWAPDEAQRRAILVDNPARLYGFGA</sequence>
<comment type="caution">
    <text evidence="2">The sequence shown here is derived from an EMBL/GenBank/DDBJ whole genome shotgun (WGS) entry which is preliminary data.</text>
</comment>
<evidence type="ECO:0000313" key="3">
    <source>
        <dbReference type="Proteomes" id="UP000787635"/>
    </source>
</evidence>
<dbReference type="Proteomes" id="UP000787635">
    <property type="component" value="Unassembled WGS sequence"/>
</dbReference>
<name>A0ABX1E995_9PROT</name>
<feature type="domain" description="Amidohydrolase-related" evidence="1">
    <location>
        <begin position="25"/>
        <end position="282"/>
    </location>
</feature>
<keyword evidence="3" id="KW-1185">Reference proteome</keyword>
<accession>A0ABX1E995</accession>